<protein>
    <submittedName>
        <fullName evidence="3">Similar to Vegetative incompatibility protein HET-E-1 acc. no. Q00808</fullName>
    </submittedName>
</protein>
<feature type="domain" description="Nephrocystin 3-like N-terminal" evidence="2">
    <location>
        <begin position="47"/>
        <end position="213"/>
    </location>
</feature>
<evidence type="ECO:0000313" key="3">
    <source>
        <dbReference type="EMBL" id="CCX33228.1"/>
    </source>
</evidence>
<organism evidence="3 4">
    <name type="scientific">Pyronema omphalodes (strain CBS 100304)</name>
    <name type="common">Pyronema confluens</name>
    <dbReference type="NCBI Taxonomy" id="1076935"/>
    <lineage>
        <taxon>Eukaryota</taxon>
        <taxon>Fungi</taxon>
        <taxon>Dikarya</taxon>
        <taxon>Ascomycota</taxon>
        <taxon>Pezizomycotina</taxon>
        <taxon>Pezizomycetes</taxon>
        <taxon>Pezizales</taxon>
        <taxon>Pyronemataceae</taxon>
        <taxon>Pyronema</taxon>
    </lineage>
</organism>
<dbReference type="Pfam" id="PF24883">
    <property type="entry name" value="NPHP3_N"/>
    <property type="match status" value="1"/>
</dbReference>
<dbReference type="OMA" id="AYHISAQ"/>
<dbReference type="eggNOG" id="ENOG502SM5C">
    <property type="taxonomic scope" value="Eukaryota"/>
</dbReference>
<dbReference type="InterPro" id="IPR027417">
    <property type="entry name" value="P-loop_NTPase"/>
</dbReference>
<dbReference type="InterPro" id="IPR056884">
    <property type="entry name" value="NPHP3-like_N"/>
</dbReference>
<sequence>METTTWQEAQMASEGAKGELIKDLVKWLDPLPYNNKLEESFEKHKEGTGDWLFEKEIFRQWESSSPSVLWIHGIPGTGKTILASSIIERLTNTHRGSDHGLAHHYCQYNRESTRDPQTIPRTLASQLLSEVPDTLVAMNDDLVIQLYSKKSKGQGPPTSMKHLVTLIAGISQFYHTTTIVIDGLDECHLELRQPLLKFVSSIQLLETTRILVLGRPETDIEDEPQSFPTVSLEKEEINLRKDMQVFIEEEFEEKKWGTDFQKLRNEIIEALMLGSGKNMFRWLECQLALNKLSTVKDIRRALSVLPHTLFESYDRLLESIDETCTNLVIAALYLIIHSLEPLTLVKIVQGIAPIDDRGYIDYTATFMKPRRLLKQCRALLMESERQEWPGDYKPSKEEKKMDLRIRLCHYTVQEYLTSDHLKMHKTLSKYFIEPRESQSGKTDMTVRVMKHLLAVDSSRPCDTEDDATNRFEKHRFYVYCAVNWSLHLREIT</sequence>
<dbReference type="Proteomes" id="UP000018144">
    <property type="component" value="Unassembled WGS sequence"/>
</dbReference>
<dbReference type="PANTHER" id="PTHR10039:SF15">
    <property type="entry name" value="NACHT DOMAIN-CONTAINING PROTEIN"/>
    <property type="match status" value="1"/>
</dbReference>
<dbReference type="OrthoDB" id="538223at2759"/>
<keyword evidence="1" id="KW-0677">Repeat</keyword>
<evidence type="ECO:0000259" key="2">
    <source>
        <dbReference type="Pfam" id="PF24883"/>
    </source>
</evidence>
<accession>U4LMQ4</accession>
<name>U4LMQ4_PYROM</name>
<proteinExistence type="predicted"/>
<reference evidence="3 4" key="1">
    <citation type="journal article" date="2013" name="PLoS Genet.">
        <title>The genome and development-dependent transcriptomes of Pyronema confluens: a window into fungal evolution.</title>
        <authorList>
            <person name="Traeger S."/>
            <person name="Altegoer F."/>
            <person name="Freitag M."/>
            <person name="Gabaldon T."/>
            <person name="Kempken F."/>
            <person name="Kumar A."/>
            <person name="Marcet-Houben M."/>
            <person name="Poggeler S."/>
            <person name="Stajich J.E."/>
            <person name="Nowrousian M."/>
        </authorList>
    </citation>
    <scope>NUCLEOTIDE SEQUENCE [LARGE SCALE GENOMIC DNA]</scope>
    <source>
        <strain evidence="4">CBS 100304</strain>
        <tissue evidence="3">Vegetative mycelium</tissue>
    </source>
</reference>
<gene>
    <name evidence="3" type="ORF">PCON_14268</name>
</gene>
<evidence type="ECO:0000313" key="4">
    <source>
        <dbReference type="Proteomes" id="UP000018144"/>
    </source>
</evidence>
<dbReference type="Gene3D" id="3.40.50.300">
    <property type="entry name" value="P-loop containing nucleotide triphosphate hydrolases"/>
    <property type="match status" value="1"/>
</dbReference>
<dbReference type="AlphaFoldDB" id="U4LMQ4"/>
<dbReference type="EMBL" id="HF936042">
    <property type="protein sequence ID" value="CCX33228.1"/>
    <property type="molecule type" value="Genomic_DNA"/>
</dbReference>
<keyword evidence="4" id="KW-1185">Reference proteome</keyword>
<evidence type="ECO:0000256" key="1">
    <source>
        <dbReference type="ARBA" id="ARBA00022737"/>
    </source>
</evidence>
<dbReference type="SUPFAM" id="SSF52540">
    <property type="entry name" value="P-loop containing nucleoside triphosphate hydrolases"/>
    <property type="match status" value="1"/>
</dbReference>
<dbReference type="PANTHER" id="PTHR10039">
    <property type="entry name" value="AMELOGENIN"/>
    <property type="match status" value="1"/>
</dbReference>